<evidence type="ECO:0000313" key="5">
    <source>
        <dbReference type="WormBase" id="CBG07172"/>
    </source>
</evidence>
<dbReference type="PANTHER" id="PTHR47629:SF10">
    <property type="entry name" value="PAN-3 DOMAIN-CONTAINING PROTEIN"/>
    <property type="match status" value="1"/>
</dbReference>
<keyword evidence="1" id="KW-0472">Membrane</keyword>
<evidence type="ECO:0000256" key="1">
    <source>
        <dbReference type="SAM" id="Phobius"/>
    </source>
</evidence>
<dbReference type="InParanoid" id="A8X3J7"/>
<dbReference type="RefSeq" id="XP_002632278.1">
    <property type="nucleotide sequence ID" value="XM_002632232.1"/>
</dbReference>
<dbReference type="SMART" id="SM00605">
    <property type="entry name" value="CW"/>
    <property type="match status" value="1"/>
</dbReference>
<organism evidence="3 4">
    <name type="scientific">Caenorhabditis briggsae</name>
    <dbReference type="NCBI Taxonomy" id="6238"/>
    <lineage>
        <taxon>Eukaryota</taxon>
        <taxon>Metazoa</taxon>
        <taxon>Ecdysozoa</taxon>
        <taxon>Nematoda</taxon>
        <taxon>Chromadorea</taxon>
        <taxon>Rhabditida</taxon>
        <taxon>Rhabditina</taxon>
        <taxon>Rhabditomorpha</taxon>
        <taxon>Rhabditoidea</taxon>
        <taxon>Rhabditidae</taxon>
        <taxon>Peloderinae</taxon>
        <taxon>Caenorhabditis</taxon>
    </lineage>
</organism>
<dbReference type="Pfam" id="PF08277">
    <property type="entry name" value="PAN_3"/>
    <property type="match status" value="1"/>
</dbReference>
<evidence type="ECO:0000313" key="3">
    <source>
        <dbReference type="EMBL" id="CAP27207.1"/>
    </source>
</evidence>
<dbReference type="HOGENOM" id="CLU_1579893_0_0_1"/>
<dbReference type="Proteomes" id="UP000008549">
    <property type="component" value="Unassembled WGS sequence"/>
</dbReference>
<feature type="domain" description="PAN-3" evidence="2">
    <location>
        <begin position="1"/>
        <end position="103"/>
    </location>
</feature>
<gene>
    <name evidence="3 5" type="ORF">CBG07172</name>
    <name evidence="3" type="ORF">CBG_07172</name>
</gene>
<feature type="transmembrane region" description="Helical" evidence="1">
    <location>
        <begin position="135"/>
        <end position="152"/>
    </location>
</feature>
<dbReference type="GeneID" id="8574275"/>
<reference evidence="3 4" key="1">
    <citation type="journal article" date="2003" name="PLoS Biol.">
        <title>The genome sequence of Caenorhabditis briggsae: a platform for comparative genomics.</title>
        <authorList>
            <person name="Stein L.D."/>
            <person name="Bao Z."/>
            <person name="Blasiar D."/>
            <person name="Blumenthal T."/>
            <person name="Brent M.R."/>
            <person name="Chen N."/>
            <person name="Chinwalla A."/>
            <person name="Clarke L."/>
            <person name="Clee C."/>
            <person name="Coghlan A."/>
            <person name="Coulson A."/>
            <person name="D'Eustachio P."/>
            <person name="Fitch D.H."/>
            <person name="Fulton L.A."/>
            <person name="Fulton R.E."/>
            <person name="Griffiths-Jones S."/>
            <person name="Harris T.W."/>
            <person name="Hillier L.W."/>
            <person name="Kamath R."/>
            <person name="Kuwabara P.E."/>
            <person name="Mardis E.R."/>
            <person name="Marra M.A."/>
            <person name="Miner T.L."/>
            <person name="Minx P."/>
            <person name="Mullikin J.C."/>
            <person name="Plumb R.W."/>
            <person name="Rogers J."/>
            <person name="Schein J.E."/>
            <person name="Sohrmann M."/>
            <person name="Spieth J."/>
            <person name="Stajich J.E."/>
            <person name="Wei C."/>
            <person name="Willey D."/>
            <person name="Wilson R.K."/>
            <person name="Durbin R."/>
            <person name="Waterston R.H."/>
        </authorList>
    </citation>
    <scope>NUCLEOTIDE SEQUENCE [LARGE SCALE GENOMIC DNA]</scope>
    <source>
        <strain evidence="3 4">AF16</strain>
    </source>
</reference>
<keyword evidence="1" id="KW-0812">Transmembrane</keyword>
<keyword evidence="1" id="KW-1133">Transmembrane helix</keyword>
<dbReference type="OMA" id="ENITDCG"/>
<dbReference type="WormBase" id="CBG07172">
    <property type="protein sequence ID" value="CBP15870"/>
    <property type="gene ID" value="WBGene00029312"/>
</dbReference>
<dbReference type="KEGG" id="cbr:CBG_07172"/>
<protein>
    <submittedName>
        <fullName evidence="3">Protein CBG07172</fullName>
    </submittedName>
</protein>
<name>A8X3J7_CAEBR</name>
<dbReference type="EMBL" id="HE600957">
    <property type="protein sequence ID" value="CAP27207.1"/>
    <property type="molecule type" value="Genomic_DNA"/>
</dbReference>
<reference evidence="3 4" key="2">
    <citation type="journal article" date="2011" name="PLoS Genet.">
        <title>Caenorhabditis briggsae recombinant inbred line genotypes reveal inter-strain incompatibility and the evolution of recombination.</title>
        <authorList>
            <person name="Ross J.A."/>
            <person name="Koboldt D.C."/>
            <person name="Staisch J.E."/>
            <person name="Chamberlin H.M."/>
            <person name="Gupta B.P."/>
            <person name="Miller R.D."/>
            <person name="Baird S.E."/>
            <person name="Haag E.S."/>
        </authorList>
    </citation>
    <scope>NUCLEOTIDE SEQUENCE [LARGE SCALE GENOMIC DNA]</scope>
    <source>
        <strain evidence="3 4">AF16</strain>
    </source>
</reference>
<sequence length="169" mass="19113">MVTVRGAPEPYSSFPMSVNTGAWDECVQICFLKYSCFLAYSNSSLMCVLYGAGDVRKIRNDQEESETLEKVSFKIETTNKCSSDPSGMFDGMLSSFKNSKFNTAEIITSENYYEVKIISENITDCGMQIRPEIDFSVSILGLFMFILVILLQQDTSSFPRHRHFPGKKD</sequence>
<dbReference type="AlphaFoldDB" id="A8X3J7"/>
<evidence type="ECO:0000313" key="4">
    <source>
        <dbReference type="Proteomes" id="UP000008549"/>
    </source>
</evidence>
<dbReference type="InterPro" id="IPR006583">
    <property type="entry name" value="PAN-3_domain"/>
</dbReference>
<dbReference type="CTD" id="8574275"/>
<accession>A8X3J7</accession>
<proteinExistence type="predicted"/>
<dbReference type="PANTHER" id="PTHR47629">
    <property type="entry name" value="C-TYPE LECTIN-RELATED"/>
    <property type="match status" value="1"/>
</dbReference>
<keyword evidence="4" id="KW-1185">Reference proteome</keyword>
<evidence type="ECO:0000259" key="2">
    <source>
        <dbReference type="SMART" id="SM00605"/>
    </source>
</evidence>